<evidence type="ECO:0000313" key="3">
    <source>
        <dbReference type="Proteomes" id="UP000186922"/>
    </source>
</evidence>
<dbReference type="AlphaFoldDB" id="A0A1D1UW19"/>
<name>A0A1D1UW19_RAMVA</name>
<keyword evidence="1" id="KW-0472">Membrane</keyword>
<keyword evidence="1" id="KW-1133">Transmembrane helix</keyword>
<reference evidence="2 3" key="1">
    <citation type="journal article" date="2016" name="Nat. Commun.">
        <title>Extremotolerant tardigrade genome and improved radiotolerance of human cultured cells by tardigrade-unique protein.</title>
        <authorList>
            <person name="Hashimoto T."/>
            <person name="Horikawa D.D."/>
            <person name="Saito Y."/>
            <person name="Kuwahara H."/>
            <person name="Kozuka-Hata H."/>
            <person name="Shin-I T."/>
            <person name="Minakuchi Y."/>
            <person name="Ohishi K."/>
            <person name="Motoyama A."/>
            <person name="Aizu T."/>
            <person name="Enomoto A."/>
            <person name="Kondo K."/>
            <person name="Tanaka S."/>
            <person name="Hara Y."/>
            <person name="Koshikawa S."/>
            <person name="Sagara H."/>
            <person name="Miura T."/>
            <person name="Yokobori S."/>
            <person name="Miyagawa K."/>
            <person name="Suzuki Y."/>
            <person name="Kubo T."/>
            <person name="Oyama M."/>
            <person name="Kohara Y."/>
            <person name="Fujiyama A."/>
            <person name="Arakawa K."/>
            <person name="Katayama T."/>
            <person name="Toyoda A."/>
            <person name="Kunieda T."/>
        </authorList>
    </citation>
    <scope>NUCLEOTIDE SEQUENCE [LARGE SCALE GENOMIC DNA]</scope>
    <source>
        <strain evidence="2 3">YOKOZUNA-1</strain>
    </source>
</reference>
<dbReference type="EMBL" id="BDGG01000001">
    <property type="protein sequence ID" value="GAU90583.1"/>
    <property type="molecule type" value="Genomic_DNA"/>
</dbReference>
<protein>
    <submittedName>
        <fullName evidence="2">Uncharacterized protein</fullName>
    </submittedName>
</protein>
<evidence type="ECO:0000256" key="1">
    <source>
        <dbReference type="SAM" id="Phobius"/>
    </source>
</evidence>
<dbReference type="Proteomes" id="UP000186922">
    <property type="component" value="Unassembled WGS sequence"/>
</dbReference>
<keyword evidence="1" id="KW-0812">Transmembrane</keyword>
<organism evidence="2 3">
    <name type="scientific">Ramazzottius varieornatus</name>
    <name type="common">Water bear</name>
    <name type="synonym">Tardigrade</name>
    <dbReference type="NCBI Taxonomy" id="947166"/>
    <lineage>
        <taxon>Eukaryota</taxon>
        <taxon>Metazoa</taxon>
        <taxon>Ecdysozoa</taxon>
        <taxon>Tardigrada</taxon>
        <taxon>Eutardigrada</taxon>
        <taxon>Parachela</taxon>
        <taxon>Hypsibioidea</taxon>
        <taxon>Ramazzottiidae</taxon>
        <taxon>Ramazzottius</taxon>
    </lineage>
</organism>
<evidence type="ECO:0000313" key="2">
    <source>
        <dbReference type="EMBL" id="GAU90583.1"/>
    </source>
</evidence>
<feature type="transmembrane region" description="Helical" evidence="1">
    <location>
        <begin position="39"/>
        <end position="62"/>
    </location>
</feature>
<keyword evidence="3" id="KW-1185">Reference proteome</keyword>
<proteinExistence type="predicted"/>
<accession>A0A1D1UW19</accession>
<comment type="caution">
    <text evidence="2">The sequence shown here is derived from an EMBL/GenBank/DDBJ whole genome shotgun (WGS) entry which is preliminary data.</text>
</comment>
<gene>
    <name evidence="2" type="primary">RvY_02982</name>
    <name evidence="2" type="synonym">RvY_02982.3</name>
    <name evidence="2" type="ORF">RvY_02982-3</name>
</gene>
<sequence length="222" mass="24968">MVNPAIRAIIRTAWTVDGPKSTIKGLRGNMPKRGIQQRLPLMGIATVGGEAIVTGAVVVMVAEVTAAMIPMEEVLRMADGAVMDKTTRSVVKLVTLQWSCHNRTRCFIQIHVDYLVGVRVGHQAEAASRGLRLRYRGKRCVYCKYEFWRFEKGRRTFRTIMDHCEFFPFVSSLNGLLSNESCLSSVFRLYKVSNFAEGLLSINCLPLNESQELQEPEGYLCC</sequence>